<comment type="caution">
    <text evidence="2">The sequence shown here is derived from an EMBL/GenBank/DDBJ whole genome shotgun (WGS) entry which is preliminary data.</text>
</comment>
<dbReference type="Proteomes" id="UP000735302">
    <property type="component" value="Unassembled WGS sequence"/>
</dbReference>
<feature type="region of interest" description="Disordered" evidence="1">
    <location>
        <begin position="74"/>
        <end position="116"/>
    </location>
</feature>
<keyword evidence="3" id="KW-1185">Reference proteome</keyword>
<dbReference type="AlphaFoldDB" id="A0AAV4CDI4"/>
<evidence type="ECO:0000256" key="1">
    <source>
        <dbReference type="SAM" id="MobiDB-lite"/>
    </source>
</evidence>
<evidence type="ECO:0000313" key="3">
    <source>
        <dbReference type="Proteomes" id="UP000735302"/>
    </source>
</evidence>
<protein>
    <submittedName>
        <fullName evidence="2">Uncharacterized protein</fullName>
    </submittedName>
</protein>
<evidence type="ECO:0000313" key="2">
    <source>
        <dbReference type="EMBL" id="GFO29475.1"/>
    </source>
</evidence>
<accession>A0AAV4CDI4</accession>
<gene>
    <name evidence="2" type="ORF">PoB_005598000</name>
</gene>
<name>A0AAV4CDI4_9GAST</name>
<sequence length="116" mass="12888">MTTATMTIDADGDDVNDDYDLRCRMQAHRTSSVTVVEDSKGCRNVRPSKAAHTLSPPRPGMKARVALHSHTLSTVERLSSSRAHSRQRPEYRALTRHCHPNNQPGARPKAFQILSA</sequence>
<organism evidence="2 3">
    <name type="scientific">Plakobranchus ocellatus</name>
    <dbReference type="NCBI Taxonomy" id="259542"/>
    <lineage>
        <taxon>Eukaryota</taxon>
        <taxon>Metazoa</taxon>
        <taxon>Spiralia</taxon>
        <taxon>Lophotrochozoa</taxon>
        <taxon>Mollusca</taxon>
        <taxon>Gastropoda</taxon>
        <taxon>Heterobranchia</taxon>
        <taxon>Euthyneura</taxon>
        <taxon>Panpulmonata</taxon>
        <taxon>Sacoglossa</taxon>
        <taxon>Placobranchoidea</taxon>
        <taxon>Plakobranchidae</taxon>
        <taxon>Plakobranchus</taxon>
    </lineage>
</organism>
<proteinExistence type="predicted"/>
<dbReference type="EMBL" id="BLXT01006160">
    <property type="protein sequence ID" value="GFO29475.1"/>
    <property type="molecule type" value="Genomic_DNA"/>
</dbReference>
<feature type="region of interest" description="Disordered" evidence="1">
    <location>
        <begin position="34"/>
        <end position="60"/>
    </location>
</feature>
<reference evidence="2 3" key="1">
    <citation type="journal article" date="2021" name="Elife">
        <title>Chloroplast acquisition without the gene transfer in kleptoplastic sea slugs, Plakobranchus ocellatus.</title>
        <authorList>
            <person name="Maeda T."/>
            <person name="Takahashi S."/>
            <person name="Yoshida T."/>
            <person name="Shimamura S."/>
            <person name="Takaki Y."/>
            <person name="Nagai Y."/>
            <person name="Toyoda A."/>
            <person name="Suzuki Y."/>
            <person name="Arimoto A."/>
            <person name="Ishii H."/>
            <person name="Satoh N."/>
            <person name="Nishiyama T."/>
            <person name="Hasebe M."/>
            <person name="Maruyama T."/>
            <person name="Minagawa J."/>
            <person name="Obokata J."/>
            <person name="Shigenobu S."/>
        </authorList>
    </citation>
    <scope>NUCLEOTIDE SEQUENCE [LARGE SCALE GENOMIC DNA]</scope>
</reference>